<evidence type="ECO:0000256" key="7">
    <source>
        <dbReference type="ARBA" id="ARBA00023125"/>
    </source>
</evidence>
<dbReference type="InterPro" id="IPR036678">
    <property type="entry name" value="MutS_con_dom_sf"/>
</dbReference>
<dbReference type="SUPFAM" id="SSF52540">
    <property type="entry name" value="P-loop containing nucleoside triphosphate hydrolases"/>
    <property type="match status" value="1"/>
</dbReference>
<dbReference type="InterPro" id="IPR007696">
    <property type="entry name" value="DNA_mismatch_repair_MutS_core"/>
</dbReference>
<evidence type="ECO:0000313" key="17">
    <source>
        <dbReference type="EMBL" id="CAH2350823.1"/>
    </source>
</evidence>
<dbReference type="GO" id="GO:0005634">
    <property type="term" value="C:nucleus"/>
    <property type="evidence" value="ECO:0007669"/>
    <property type="project" value="UniProtKB-SubCell"/>
</dbReference>
<keyword evidence="6" id="KW-0067">ATP-binding</keyword>
<proteinExistence type="inferred from homology"/>
<dbReference type="InterPro" id="IPR045076">
    <property type="entry name" value="MutS"/>
</dbReference>
<dbReference type="FunFam" id="3.40.50.300:FF:000870">
    <property type="entry name" value="MutS protein homolog 4"/>
    <property type="match status" value="1"/>
</dbReference>
<feature type="compositionally biased region" description="Polar residues" evidence="15">
    <location>
        <begin position="84"/>
        <end position="115"/>
    </location>
</feature>
<dbReference type="SUPFAM" id="SSF53150">
    <property type="entry name" value="DNA repair protein MutS, domain II"/>
    <property type="match status" value="1"/>
</dbReference>
<dbReference type="SUPFAM" id="SSF48334">
    <property type="entry name" value="DNA repair protein MutS, domain III"/>
    <property type="match status" value="1"/>
</dbReference>
<evidence type="ECO:0000256" key="5">
    <source>
        <dbReference type="ARBA" id="ARBA00022763"/>
    </source>
</evidence>
<evidence type="ECO:0000256" key="11">
    <source>
        <dbReference type="ARBA" id="ARBA00025902"/>
    </source>
</evidence>
<evidence type="ECO:0000256" key="3">
    <source>
        <dbReference type="ARBA" id="ARBA00022151"/>
    </source>
</evidence>
<feature type="domain" description="DNA mismatch repair proteins mutS family" evidence="16">
    <location>
        <begin position="923"/>
        <end position="939"/>
    </location>
</feature>
<dbReference type="NCBIfam" id="NF003810">
    <property type="entry name" value="PRK05399.1"/>
    <property type="match status" value="1"/>
</dbReference>
<dbReference type="Pfam" id="PF00488">
    <property type="entry name" value="MutS_V"/>
    <property type="match status" value="1"/>
</dbReference>
<evidence type="ECO:0000256" key="6">
    <source>
        <dbReference type="ARBA" id="ARBA00022840"/>
    </source>
</evidence>
<dbReference type="SMART" id="SM00534">
    <property type="entry name" value="MUTSac"/>
    <property type="match status" value="1"/>
</dbReference>
<dbReference type="Gene3D" id="3.30.420.110">
    <property type="entry name" value="MutS, connector domain"/>
    <property type="match status" value="1"/>
</dbReference>
<protein>
    <recommendedName>
        <fullName evidence="3 13">DNA mismatch repair protein MSH3</fullName>
    </recommendedName>
    <alternativeName>
        <fullName evidence="3 13">DNA mismatch repair protein MSH3</fullName>
    </alternativeName>
    <alternativeName>
        <fullName evidence="12">MutS protein homolog 3</fullName>
    </alternativeName>
</protein>
<evidence type="ECO:0000313" key="18">
    <source>
        <dbReference type="Proteomes" id="UP000837801"/>
    </source>
</evidence>
<keyword evidence="4 14" id="KW-0547">Nucleotide-binding</keyword>
<dbReference type="PANTHER" id="PTHR11361:SF122">
    <property type="entry name" value="DNA MISMATCH REPAIR PROTEIN MSH3"/>
    <property type="match status" value="1"/>
</dbReference>
<feature type="compositionally biased region" description="Polar residues" evidence="15">
    <location>
        <begin position="1"/>
        <end position="10"/>
    </location>
</feature>
<comment type="caution">
    <text evidence="17">The sequence shown here is derived from an EMBL/GenBank/DDBJ whole genome shotgun (WGS) entry which is preliminary data.</text>
</comment>
<evidence type="ECO:0000256" key="2">
    <source>
        <dbReference type="ARBA" id="ARBA00007094"/>
    </source>
</evidence>
<comment type="similarity">
    <text evidence="2">Belongs to the DNA mismatch repair MutS family. MSH3 subfamily.</text>
</comment>
<evidence type="ECO:0000256" key="9">
    <source>
        <dbReference type="ARBA" id="ARBA00023242"/>
    </source>
</evidence>
<dbReference type="InterPro" id="IPR007860">
    <property type="entry name" value="DNA_mmatch_repair_MutS_con_dom"/>
</dbReference>
<name>A0A9P0VWC9_9ASCO</name>
<dbReference type="GO" id="GO:0030983">
    <property type="term" value="F:mismatched DNA binding"/>
    <property type="evidence" value="ECO:0007669"/>
    <property type="project" value="InterPro"/>
</dbReference>
<evidence type="ECO:0000256" key="8">
    <source>
        <dbReference type="ARBA" id="ARBA00023204"/>
    </source>
</evidence>
<feature type="compositionally biased region" description="Basic residues" evidence="15">
    <location>
        <begin position="147"/>
        <end position="156"/>
    </location>
</feature>
<dbReference type="PANTHER" id="PTHR11361">
    <property type="entry name" value="DNA MISMATCH REPAIR PROTEIN MUTS FAMILY MEMBER"/>
    <property type="match status" value="1"/>
</dbReference>
<dbReference type="InterPro" id="IPR007695">
    <property type="entry name" value="DNA_mismatch_repair_MutS-lik_N"/>
</dbReference>
<dbReference type="InterPro" id="IPR036187">
    <property type="entry name" value="DNA_mismatch_repair_MutS_sf"/>
</dbReference>
<dbReference type="SMART" id="SM00533">
    <property type="entry name" value="MUTSd"/>
    <property type="match status" value="1"/>
</dbReference>
<dbReference type="EMBL" id="CAKXYY010000002">
    <property type="protein sequence ID" value="CAH2350823.1"/>
    <property type="molecule type" value="Genomic_DNA"/>
</dbReference>
<evidence type="ECO:0000256" key="10">
    <source>
        <dbReference type="ARBA" id="ARBA00025373"/>
    </source>
</evidence>
<gene>
    <name evidence="17" type="ORF">CLIB1423_02S05974</name>
</gene>
<dbReference type="Gene3D" id="1.10.1420.10">
    <property type="match status" value="2"/>
</dbReference>
<dbReference type="SUPFAM" id="SSF55271">
    <property type="entry name" value="DNA repair protein MutS, domain I"/>
    <property type="match status" value="1"/>
</dbReference>
<dbReference type="OrthoDB" id="121051at2759"/>
<dbReference type="AlphaFoldDB" id="A0A9P0VWC9"/>
<keyword evidence="9" id="KW-0539">Nucleus</keyword>
<dbReference type="InterPro" id="IPR000432">
    <property type="entry name" value="DNA_mismatch_repair_MutS_C"/>
</dbReference>
<organism evidence="17 18">
    <name type="scientific">[Candida] railenensis</name>
    <dbReference type="NCBI Taxonomy" id="45579"/>
    <lineage>
        <taxon>Eukaryota</taxon>
        <taxon>Fungi</taxon>
        <taxon>Dikarya</taxon>
        <taxon>Ascomycota</taxon>
        <taxon>Saccharomycotina</taxon>
        <taxon>Pichiomycetes</taxon>
        <taxon>Debaryomycetaceae</taxon>
        <taxon>Kurtzmaniella</taxon>
    </lineage>
</organism>
<dbReference type="Pfam" id="PF01624">
    <property type="entry name" value="MutS_I"/>
    <property type="match status" value="1"/>
</dbReference>
<dbReference type="InterPro" id="IPR016151">
    <property type="entry name" value="DNA_mismatch_repair_MutS_N"/>
</dbReference>
<keyword evidence="8 14" id="KW-0234">DNA repair</keyword>
<accession>A0A9P0VWC9</accession>
<dbReference type="Pfam" id="PF05190">
    <property type="entry name" value="MutS_IV"/>
    <property type="match status" value="1"/>
</dbReference>
<dbReference type="Pfam" id="PF05188">
    <property type="entry name" value="MutS_II"/>
    <property type="match status" value="1"/>
</dbReference>
<dbReference type="PROSITE" id="PS00486">
    <property type="entry name" value="DNA_MISMATCH_REPAIR_2"/>
    <property type="match status" value="1"/>
</dbReference>
<dbReference type="InterPro" id="IPR007861">
    <property type="entry name" value="DNA_mismatch_repair_MutS_clamp"/>
</dbReference>
<sequence length="1080" mass="122330">MGKVQPSISKFFQPKKSSEKEGSSPLSNISIDLTEEYISDVTRESPMKRKRSDLEQNGNEQGGSIIRKAREKLMSEYGAKPPSEISSGSNKKLKSIGSSTVAKQQESPVSSNESPETNEPDLLEIEDVESYVDRATPEASSPPQPHVRSKRTKAAKTKPANASSAAIVSKLTPLEKQVYEFKMENTDKILAIQVGYKFKFFGPDAVIVARILNIMLVPGKIRLDQPDSQYDRIAYCSIPDNRLHIHLQRILSHGHKVGVIKQTETAAVKSVDGNKNSLFERKITAIYTKATYMDDELLAIGNIEGSNSSLSSSERGKYIFCIDESSPDTLSFVAVSPATGEIVYETFQDDNSKSELETRLSYLSPSEILVVSNDGELTKEVSKVLKVTSQSSNSKITSLKRRESYKIANELTEFFKENLKLTEYYTTNFDQNVQSCIIELIDYLKEFKLSNIFTINSSEYCNIQKFSDTKRYMLLPSNTLQSLEIFENSSHSSDRQRGSLVWILNHTRTKSGERLLSKWISKPLIEKSAIEERLDAVEHLKSDFSHFVETFLKQLSKSGGLDFDKSLTKVHYASSYRMDKISRKEIYLFLKSMSDFLQLTNSFENEIKSWKSPLLCRIFQDLLDAYHSNKIPELLNMINASVAIEETDLAKQKTSFFKHKWDEVERVTTEIEEIEDLLSIELMNVRKILKRPQLNFVTNMKESHLIEVRNGNMVKSLPLNWIKINSTKSVSRFRTPEISKLLSRLKYKNDMLVEACDIAYNRFLSQIDDSYDYFAKIVRGISEFDCLASLTAASSANIDYAKPIFVDEVKIDVKQGRNPIIESLSTTSNYIPNDISMSYDDDRCLVITGPNMGGKSSYVRQVALIVLMAQIGCYVPCESATLGVFDSIFTRMGAQDNIIKGESTFMVEMMECSNIIKNCTPKSLVLLDEIGRGTGTTDGISIAYAILDYFIKNCGCLTLFITHYPSLHEFESMYHKLVKNYHMGFVEVENPNQEWPDILFLYTLARGVVTNSYGINVAKLAGIPKEIVSEAYRKSNELREEIERKEDMEFGIQLAYILKSLSNENSEDTFDKLKRLSLSL</sequence>
<keyword evidence="18" id="KW-1185">Reference proteome</keyword>
<dbReference type="Proteomes" id="UP000837801">
    <property type="component" value="Unassembled WGS sequence"/>
</dbReference>
<dbReference type="GO" id="GO:0006312">
    <property type="term" value="P:mitotic recombination"/>
    <property type="evidence" value="ECO:0007669"/>
    <property type="project" value="TreeGrafter"/>
</dbReference>
<dbReference type="InterPro" id="IPR017261">
    <property type="entry name" value="DNA_mismatch_repair_MutS/MSH"/>
</dbReference>
<dbReference type="GO" id="GO:0006298">
    <property type="term" value="P:mismatch repair"/>
    <property type="evidence" value="ECO:0007669"/>
    <property type="project" value="InterPro"/>
</dbReference>
<keyword evidence="5 14" id="KW-0227">DNA damage</keyword>
<evidence type="ECO:0000259" key="16">
    <source>
        <dbReference type="PROSITE" id="PS00486"/>
    </source>
</evidence>
<evidence type="ECO:0000256" key="13">
    <source>
        <dbReference type="ARBA" id="ARBA00073774"/>
    </source>
</evidence>
<comment type="subunit">
    <text evidence="11">Heterodimer consisting of MSH2-MSH3 (MutS beta). Forms a ternary complex with MutL alpha (MLH1-PMS1).</text>
</comment>
<reference evidence="17" key="1">
    <citation type="submission" date="2022-03" db="EMBL/GenBank/DDBJ databases">
        <authorList>
            <person name="Legras J.-L."/>
            <person name="Devillers H."/>
            <person name="Grondin C."/>
        </authorList>
    </citation>
    <scope>NUCLEOTIDE SEQUENCE</scope>
    <source>
        <strain evidence="17">CLIB 1423</strain>
    </source>
</reference>
<evidence type="ECO:0000256" key="15">
    <source>
        <dbReference type="SAM" id="MobiDB-lite"/>
    </source>
</evidence>
<dbReference type="PIRSF" id="PIRSF037677">
    <property type="entry name" value="DNA_mis_repair_Msh6"/>
    <property type="match status" value="1"/>
</dbReference>
<dbReference type="InterPro" id="IPR027417">
    <property type="entry name" value="P-loop_NTPase"/>
</dbReference>
<feature type="compositionally biased region" description="Acidic residues" evidence="15">
    <location>
        <begin position="116"/>
        <end position="130"/>
    </location>
</feature>
<comment type="subcellular location">
    <subcellularLocation>
        <location evidence="1">Nucleus</location>
    </subcellularLocation>
</comment>
<keyword evidence="7 14" id="KW-0238">DNA-binding</keyword>
<evidence type="ECO:0000256" key="12">
    <source>
        <dbReference type="ARBA" id="ARBA00029792"/>
    </source>
</evidence>
<dbReference type="GO" id="GO:0005524">
    <property type="term" value="F:ATP binding"/>
    <property type="evidence" value="ECO:0007669"/>
    <property type="project" value="UniProtKB-KW"/>
</dbReference>
<dbReference type="Pfam" id="PF05192">
    <property type="entry name" value="MutS_III"/>
    <property type="match status" value="1"/>
</dbReference>
<comment type="function">
    <text evidence="10">Component of the post-replicative DNA mismatch repair system (MMR). Heterodimerizes with MSH2 to form MutS beta, which binds to DNA mismatches thereby initiating DNA repair. MSH3 provides substrate-binding and substrate specificity to the complex. When bound, the MutS beta heterodimer bends the DNA helix and shields approximately 20 base pairs. Acts mainly to repair insertion-deletion loops (IDLs) from 2 to 13 nucleotides in size, but can also repair base-base and single insertion-deletion mismatches that occur during replication. After mismatch binding, forms a ternary complex with the MutL alpha heterodimer, which is thought to be responsible for directing the downstream MMR events, including strand discrimination, excision, and resynthesis. ATP binding and hydrolysis play a pivotal role in mismatch repair functions.</text>
</comment>
<evidence type="ECO:0000256" key="4">
    <source>
        <dbReference type="ARBA" id="ARBA00022741"/>
    </source>
</evidence>
<evidence type="ECO:0000256" key="14">
    <source>
        <dbReference type="RuleBase" id="RU003756"/>
    </source>
</evidence>
<dbReference type="Gene3D" id="3.40.1170.10">
    <property type="entry name" value="DNA repair protein MutS, domain I"/>
    <property type="match status" value="1"/>
</dbReference>
<evidence type="ECO:0000256" key="1">
    <source>
        <dbReference type="ARBA" id="ARBA00004123"/>
    </source>
</evidence>
<feature type="region of interest" description="Disordered" evidence="15">
    <location>
        <begin position="1"/>
        <end position="162"/>
    </location>
</feature>
<dbReference type="GO" id="GO:0140664">
    <property type="term" value="F:ATP-dependent DNA damage sensor activity"/>
    <property type="evidence" value="ECO:0007669"/>
    <property type="project" value="InterPro"/>
</dbReference>
<dbReference type="Gene3D" id="3.40.50.300">
    <property type="entry name" value="P-loop containing nucleotide triphosphate hydrolases"/>
    <property type="match status" value="1"/>
</dbReference>